<keyword evidence="1 6" id="KW-0597">Phosphoprotein</keyword>
<evidence type="ECO:0000256" key="4">
    <source>
        <dbReference type="ARBA" id="ARBA00023125"/>
    </source>
</evidence>
<dbReference type="InterPro" id="IPR001789">
    <property type="entry name" value="Sig_transdc_resp-reg_receiver"/>
</dbReference>
<dbReference type="Proteomes" id="UP000005090">
    <property type="component" value="Chromosome"/>
</dbReference>
<evidence type="ECO:0000313" key="11">
    <source>
        <dbReference type="Proteomes" id="UP000005090"/>
    </source>
</evidence>
<dbReference type="Pfam" id="PF00486">
    <property type="entry name" value="Trans_reg_C"/>
    <property type="match status" value="1"/>
</dbReference>
<dbReference type="PROSITE" id="PS50110">
    <property type="entry name" value="RESPONSE_REGULATORY"/>
    <property type="match status" value="1"/>
</dbReference>
<dbReference type="SMART" id="SM00448">
    <property type="entry name" value="REC"/>
    <property type="match status" value="1"/>
</dbReference>
<dbReference type="InterPro" id="IPR039420">
    <property type="entry name" value="WalR-like"/>
</dbReference>
<dbReference type="InterPro" id="IPR001867">
    <property type="entry name" value="OmpR/PhoB-type_DNA-bd"/>
</dbReference>
<dbReference type="PANTHER" id="PTHR48111">
    <property type="entry name" value="REGULATOR OF RPOS"/>
    <property type="match status" value="1"/>
</dbReference>
<dbReference type="HOGENOM" id="CLU_000445_30_1_6"/>
<dbReference type="InterPro" id="IPR016032">
    <property type="entry name" value="Sig_transdc_resp-reg_C-effctor"/>
</dbReference>
<feature type="DNA-binding region" description="OmpR/PhoB-type" evidence="7">
    <location>
        <begin position="125"/>
        <end position="220"/>
    </location>
</feature>
<dbReference type="GO" id="GO:0000156">
    <property type="term" value="F:phosphorelay response regulator activity"/>
    <property type="evidence" value="ECO:0007669"/>
    <property type="project" value="TreeGrafter"/>
</dbReference>
<dbReference type="InterPro" id="IPR036388">
    <property type="entry name" value="WH-like_DNA-bd_sf"/>
</dbReference>
<evidence type="ECO:0000256" key="3">
    <source>
        <dbReference type="ARBA" id="ARBA00023015"/>
    </source>
</evidence>
<dbReference type="PROSITE" id="PS51755">
    <property type="entry name" value="OMPR_PHOB"/>
    <property type="match status" value="1"/>
</dbReference>
<evidence type="ECO:0000256" key="6">
    <source>
        <dbReference type="PROSITE-ProRule" id="PRU00169"/>
    </source>
</evidence>
<dbReference type="GO" id="GO:0005829">
    <property type="term" value="C:cytosol"/>
    <property type="evidence" value="ECO:0007669"/>
    <property type="project" value="TreeGrafter"/>
</dbReference>
<sequence length="223" mass="25533">MRLLLVEDDRDLARLLKKNLEKAGYAVDVSHDGIEGEYLGNEGVYELVILDLGLPQRNGMTVLKNWRAQQNGLPVLILTARDAWYEKVDGFKAGADDYLAKPFHVKELLVRINALLHRFHQLPGGDNVQVGGLILDQDHQQVVTENGKRIDLTGAEFKLLRYFLLHRGQVISKSTLNEQLYDFDSDKDSNVIEVYVNHLRRKLGKERFETRRGQGYIFKDESS</sequence>
<dbReference type="SUPFAM" id="SSF46894">
    <property type="entry name" value="C-terminal effector domain of the bipartite response regulators"/>
    <property type="match status" value="1"/>
</dbReference>
<dbReference type="EMBL" id="CM001475">
    <property type="protein sequence ID" value="EIC30175.1"/>
    <property type="molecule type" value="Genomic_DNA"/>
</dbReference>
<feature type="domain" description="Response regulatory" evidence="8">
    <location>
        <begin position="2"/>
        <end position="116"/>
    </location>
</feature>
<reference evidence="10 11" key="1">
    <citation type="journal article" date="2013" name="Genome Announc.">
        <title>Genome Sequence of the Obligate Gammaproteobacterial Methanotroph Methylomicrobium album Strain BG8.</title>
        <authorList>
            <person name="Kits K.D."/>
            <person name="Kalyuzhnaya M.G."/>
            <person name="Klotz M.G."/>
            <person name="Jetten M.S."/>
            <person name="Op den Camp H.J."/>
            <person name="Vuilleumier S."/>
            <person name="Bringel F."/>
            <person name="Dispirito A.A."/>
            <person name="Murrell J.C."/>
            <person name="Bruce D."/>
            <person name="Cheng J.F."/>
            <person name="Copeland A."/>
            <person name="Goodwin L."/>
            <person name="Hauser L."/>
            <person name="Lajus A."/>
            <person name="Land M.L."/>
            <person name="Lapidus A."/>
            <person name="Lucas S."/>
            <person name="Medigue C."/>
            <person name="Pitluck S."/>
            <person name="Woyke T."/>
            <person name="Zeytun A."/>
            <person name="Stein L.Y."/>
        </authorList>
    </citation>
    <scope>NUCLEOTIDE SEQUENCE [LARGE SCALE GENOMIC DNA]</scope>
    <source>
        <strain evidence="10 11">BG8</strain>
    </source>
</reference>
<feature type="domain" description="OmpR/PhoB-type" evidence="9">
    <location>
        <begin position="125"/>
        <end position="220"/>
    </location>
</feature>
<dbReference type="Pfam" id="PF00072">
    <property type="entry name" value="Response_reg"/>
    <property type="match status" value="1"/>
</dbReference>
<keyword evidence="3" id="KW-0805">Transcription regulation</keyword>
<dbReference type="SMART" id="SM00862">
    <property type="entry name" value="Trans_reg_C"/>
    <property type="match status" value="1"/>
</dbReference>
<keyword evidence="2" id="KW-0902">Two-component regulatory system</keyword>
<dbReference type="GO" id="GO:0000976">
    <property type="term" value="F:transcription cis-regulatory region binding"/>
    <property type="evidence" value="ECO:0007669"/>
    <property type="project" value="TreeGrafter"/>
</dbReference>
<protein>
    <submittedName>
        <fullName evidence="10">Response regulator with CheY-like receiver domain and winged-helix DNA-binding domain</fullName>
    </submittedName>
</protein>
<evidence type="ECO:0000259" key="9">
    <source>
        <dbReference type="PROSITE" id="PS51755"/>
    </source>
</evidence>
<evidence type="ECO:0000259" key="8">
    <source>
        <dbReference type="PROSITE" id="PS50110"/>
    </source>
</evidence>
<dbReference type="CDD" id="cd00383">
    <property type="entry name" value="trans_reg_C"/>
    <property type="match status" value="1"/>
</dbReference>
<dbReference type="FunFam" id="3.40.50.2300:FF:000002">
    <property type="entry name" value="DNA-binding response regulator PhoP"/>
    <property type="match status" value="1"/>
</dbReference>
<proteinExistence type="predicted"/>
<dbReference type="Gene3D" id="1.10.10.10">
    <property type="entry name" value="Winged helix-like DNA-binding domain superfamily/Winged helix DNA-binding domain"/>
    <property type="match status" value="1"/>
</dbReference>
<dbReference type="GO" id="GO:0032993">
    <property type="term" value="C:protein-DNA complex"/>
    <property type="evidence" value="ECO:0007669"/>
    <property type="project" value="TreeGrafter"/>
</dbReference>
<keyword evidence="11" id="KW-1185">Reference proteome</keyword>
<keyword evidence="5" id="KW-0804">Transcription</keyword>
<evidence type="ECO:0000256" key="5">
    <source>
        <dbReference type="ARBA" id="ARBA00023163"/>
    </source>
</evidence>
<dbReference type="Gene3D" id="6.10.250.690">
    <property type="match status" value="1"/>
</dbReference>
<dbReference type="RefSeq" id="WP_005372644.1">
    <property type="nucleotide sequence ID" value="NZ_CM001475.1"/>
</dbReference>
<gene>
    <name evidence="10" type="ORF">Metal_2454</name>
</gene>
<accession>H8GI31</accession>
<feature type="modified residue" description="4-aspartylphosphate" evidence="6">
    <location>
        <position position="51"/>
    </location>
</feature>
<organism evidence="10 11">
    <name type="scientific">Methylomicrobium album BG8</name>
    <dbReference type="NCBI Taxonomy" id="686340"/>
    <lineage>
        <taxon>Bacteria</taxon>
        <taxon>Pseudomonadati</taxon>
        <taxon>Pseudomonadota</taxon>
        <taxon>Gammaproteobacteria</taxon>
        <taxon>Methylococcales</taxon>
        <taxon>Methylococcaceae</taxon>
        <taxon>Methylomicrobium</taxon>
    </lineage>
</organism>
<dbReference type="PANTHER" id="PTHR48111:SF37">
    <property type="entry name" value="RESPONSE REGULATOR PROTEIN CARR"/>
    <property type="match status" value="1"/>
</dbReference>
<dbReference type="Gene3D" id="3.40.50.2300">
    <property type="match status" value="1"/>
</dbReference>
<dbReference type="eggNOG" id="COG0745">
    <property type="taxonomic scope" value="Bacteria"/>
</dbReference>
<evidence type="ECO:0000256" key="2">
    <source>
        <dbReference type="ARBA" id="ARBA00023012"/>
    </source>
</evidence>
<evidence type="ECO:0000256" key="1">
    <source>
        <dbReference type="ARBA" id="ARBA00022553"/>
    </source>
</evidence>
<dbReference type="SUPFAM" id="SSF52172">
    <property type="entry name" value="CheY-like"/>
    <property type="match status" value="1"/>
</dbReference>
<evidence type="ECO:0000313" key="10">
    <source>
        <dbReference type="EMBL" id="EIC30175.1"/>
    </source>
</evidence>
<dbReference type="AlphaFoldDB" id="H8GI31"/>
<evidence type="ECO:0000256" key="7">
    <source>
        <dbReference type="PROSITE-ProRule" id="PRU01091"/>
    </source>
</evidence>
<dbReference type="GO" id="GO:0006355">
    <property type="term" value="P:regulation of DNA-templated transcription"/>
    <property type="evidence" value="ECO:0007669"/>
    <property type="project" value="InterPro"/>
</dbReference>
<dbReference type="STRING" id="686340.Metal_2454"/>
<name>H8GI31_METAL</name>
<keyword evidence="4 7" id="KW-0238">DNA-binding</keyword>
<dbReference type="InterPro" id="IPR011006">
    <property type="entry name" value="CheY-like_superfamily"/>
</dbReference>